<feature type="compositionally biased region" description="Basic residues" evidence="1">
    <location>
        <begin position="21"/>
        <end position="36"/>
    </location>
</feature>
<dbReference type="RefSeq" id="WP_016168109.1">
    <property type="nucleotide sequence ID" value="NZ_JHZG01000002.1"/>
</dbReference>
<feature type="region of interest" description="Disordered" evidence="1">
    <location>
        <begin position="20"/>
        <end position="45"/>
    </location>
</feature>
<protein>
    <submittedName>
        <fullName evidence="2">Uncharacterized protein</fullName>
    </submittedName>
</protein>
<gene>
    <name evidence="2" type="ORF">I593_03091</name>
</gene>
<dbReference type="EMBL" id="AQFM01000042">
    <property type="protein sequence ID" value="EOR05007.1"/>
    <property type="molecule type" value="Genomic_DNA"/>
</dbReference>
<keyword evidence="3" id="KW-1185">Reference proteome</keyword>
<organism evidence="2 3">
    <name type="scientific">Acinetobacter tandoii DSM 14970 = CIP 107469</name>
    <dbReference type="NCBI Taxonomy" id="1120927"/>
    <lineage>
        <taxon>Bacteria</taxon>
        <taxon>Pseudomonadati</taxon>
        <taxon>Pseudomonadota</taxon>
        <taxon>Gammaproteobacteria</taxon>
        <taxon>Moraxellales</taxon>
        <taxon>Moraxellaceae</taxon>
        <taxon>Acinetobacter</taxon>
    </lineage>
</organism>
<dbReference type="OrthoDB" id="6712725at2"/>
<dbReference type="Proteomes" id="UP000016201">
    <property type="component" value="Unassembled WGS sequence"/>
</dbReference>
<reference evidence="2 3" key="1">
    <citation type="submission" date="2013-03" db="EMBL/GenBank/DDBJ databases">
        <title>The Genome Sequence of Acinetobacter tandoii CIP 107469.</title>
        <authorList>
            <consortium name="The Broad Institute Genome Sequencing Platform"/>
            <consortium name="The Broad Institute Genome Sequencing Center for Infectious Disease"/>
            <person name="Cerqueira G."/>
            <person name="Feldgarden M."/>
            <person name="Courvalin P."/>
            <person name="Perichon B."/>
            <person name="Grillot-Courvalin C."/>
            <person name="Clermont D."/>
            <person name="Rocha E."/>
            <person name="Yoon E.-J."/>
            <person name="Nemec A."/>
            <person name="Walker B."/>
            <person name="Young S.K."/>
            <person name="Zeng Q."/>
            <person name="Gargeya S."/>
            <person name="Fitzgerald M."/>
            <person name="Haas B."/>
            <person name="Abouelleil A."/>
            <person name="Alvarado L."/>
            <person name="Arachchi H.M."/>
            <person name="Berlin A.M."/>
            <person name="Chapman S.B."/>
            <person name="Dewar J."/>
            <person name="Goldberg J."/>
            <person name="Griggs A."/>
            <person name="Gujja S."/>
            <person name="Hansen M."/>
            <person name="Howarth C."/>
            <person name="Imamovic A."/>
            <person name="Larimer J."/>
            <person name="McCowan C."/>
            <person name="Murphy C."/>
            <person name="Neiman D."/>
            <person name="Pearson M."/>
            <person name="Priest M."/>
            <person name="Roberts A."/>
            <person name="Saif S."/>
            <person name="Shea T."/>
            <person name="Sisk P."/>
            <person name="Sykes S."/>
            <person name="Wortman J."/>
            <person name="Nusbaum C."/>
            <person name="Birren B."/>
        </authorList>
    </citation>
    <scope>NUCLEOTIDE SEQUENCE [LARGE SCALE GENOMIC DNA]</scope>
    <source>
        <strain evidence="2 3">CIP 107469</strain>
    </source>
</reference>
<sequence>MHSNSNAVLTPELIHPNFFRMTKKHPHTTHSKRNPKQPKPLSSFETDLRQRWVLNQSAVMAQIPSTAVLGA</sequence>
<name>R9ARZ9_9GAMM</name>
<dbReference type="AlphaFoldDB" id="R9ARZ9"/>
<dbReference type="PATRIC" id="fig|1120927.3.peg.3009"/>
<proteinExistence type="predicted"/>
<comment type="caution">
    <text evidence="2">The sequence shown here is derived from an EMBL/GenBank/DDBJ whole genome shotgun (WGS) entry which is preliminary data.</text>
</comment>
<evidence type="ECO:0000313" key="2">
    <source>
        <dbReference type="EMBL" id="EOR05007.1"/>
    </source>
</evidence>
<accession>R9ARZ9</accession>
<evidence type="ECO:0000256" key="1">
    <source>
        <dbReference type="SAM" id="MobiDB-lite"/>
    </source>
</evidence>
<evidence type="ECO:0000313" key="3">
    <source>
        <dbReference type="Proteomes" id="UP000016201"/>
    </source>
</evidence>